<dbReference type="InterPro" id="IPR001668">
    <property type="entry name" value="Mob_Pre"/>
</dbReference>
<comment type="caution">
    <text evidence="2">The sequence shown here is derived from an EMBL/GenBank/DDBJ whole genome shotgun (WGS) entry which is preliminary data.</text>
</comment>
<accession>A0ABR4XU48</accession>
<sequence length="140" mass="16143">MSFVVARMTKLKSDNLIGLGNHDQRHTSHHSNEDIDVSRSHLNYDLVAGRTNHFKTDIEAYINEHKTSQRAVRKDAVLVNEWIISSDSHFFADLTAEDTRKYFKTAKDYFAEKFGEENVRYAIVHLDESTPPHAYGNCPF</sequence>
<evidence type="ECO:0000256" key="1">
    <source>
        <dbReference type="ARBA" id="ARBA00010657"/>
    </source>
</evidence>
<proteinExistence type="inferred from homology"/>
<dbReference type="NCBIfam" id="NF041497">
    <property type="entry name" value="MobV"/>
    <property type="match status" value="1"/>
</dbReference>
<dbReference type="EMBL" id="AXCV01000006">
    <property type="protein sequence ID" value="KGO32556.1"/>
    <property type="molecule type" value="Genomic_DNA"/>
</dbReference>
<name>A0ABR4XU48_9LACO</name>
<dbReference type="Gene3D" id="3.30.930.30">
    <property type="match status" value="1"/>
</dbReference>
<dbReference type="CDD" id="cd17242">
    <property type="entry name" value="MobM_relaxase"/>
    <property type="match status" value="1"/>
</dbReference>
<reference evidence="2 3" key="1">
    <citation type="journal article" date="2014" name="Antonie Van Leeuwenhoek">
        <title>Oenococcus alcoholitolerans sp. nov., a lactic acid bacteria isolated from cachaca and ethanol fermentation processes.</title>
        <authorList>
            <person name="Badotti F."/>
            <person name="Moreira A.P."/>
            <person name="Tonon L.A."/>
            <person name="de Lucena B.T."/>
            <person name="Gomes Fde C."/>
            <person name="Kruger R."/>
            <person name="Thompson C.C."/>
            <person name="de Morais M.A.Jr."/>
            <person name="Rosa C.A."/>
            <person name="Thompson F.L."/>
        </authorList>
    </citation>
    <scope>NUCLEOTIDE SEQUENCE [LARGE SCALE GENOMIC DNA]</scope>
    <source>
        <strain evidence="2 3">UFRJ-M7.2.18</strain>
    </source>
</reference>
<evidence type="ECO:0008006" key="4">
    <source>
        <dbReference type="Google" id="ProtNLM"/>
    </source>
</evidence>
<comment type="similarity">
    <text evidence="1">Belongs to the plasmid mobilization pre family.</text>
</comment>
<dbReference type="Pfam" id="PF01076">
    <property type="entry name" value="Mob_Pre"/>
    <property type="match status" value="1"/>
</dbReference>
<keyword evidence="3" id="KW-1185">Reference proteome</keyword>
<dbReference type="Proteomes" id="UP000030023">
    <property type="component" value="Unassembled WGS sequence"/>
</dbReference>
<evidence type="ECO:0000313" key="2">
    <source>
        <dbReference type="EMBL" id="KGO32556.1"/>
    </source>
</evidence>
<protein>
    <recommendedName>
        <fullName evidence="4">Mobilization protein</fullName>
    </recommendedName>
</protein>
<gene>
    <name evidence="2" type="ORF">Q757_00410</name>
</gene>
<organism evidence="2 3">
    <name type="scientific">Oenococcus alcoholitolerans</name>
    <dbReference type="NCBI Taxonomy" id="931074"/>
    <lineage>
        <taxon>Bacteria</taxon>
        <taxon>Bacillati</taxon>
        <taxon>Bacillota</taxon>
        <taxon>Bacilli</taxon>
        <taxon>Lactobacillales</taxon>
        <taxon>Lactobacillaceae</taxon>
        <taxon>Oenococcus</taxon>
    </lineage>
</organism>
<evidence type="ECO:0000313" key="3">
    <source>
        <dbReference type="Proteomes" id="UP000030023"/>
    </source>
</evidence>